<accession>A0A6J4VHH5</accession>
<evidence type="ECO:0000256" key="1">
    <source>
        <dbReference type="SAM" id="MobiDB-lite"/>
    </source>
</evidence>
<sequence length="53" mass="6027">GIPPARRHRHDPVRGHGPPNPRGRPHVRPPPQRRRRSRPPRASLDHAPGHLPL</sequence>
<feature type="compositionally biased region" description="Basic residues" evidence="1">
    <location>
        <begin position="1"/>
        <end position="11"/>
    </location>
</feature>
<feature type="non-terminal residue" evidence="2">
    <location>
        <position position="1"/>
    </location>
</feature>
<feature type="region of interest" description="Disordered" evidence="1">
    <location>
        <begin position="1"/>
        <end position="53"/>
    </location>
</feature>
<dbReference type="EMBL" id="CADCWL010000201">
    <property type="protein sequence ID" value="CAA9578044.1"/>
    <property type="molecule type" value="Genomic_DNA"/>
</dbReference>
<protein>
    <submittedName>
        <fullName evidence="2">Uncharacterized protein</fullName>
    </submittedName>
</protein>
<evidence type="ECO:0000313" key="2">
    <source>
        <dbReference type="EMBL" id="CAA9578044.1"/>
    </source>
</evidence>
<name>A0A6J4VHH5_9BACT</name>
<proteinExistence type="predicted"/>
<feature type="non-terminal residue" evidence="2">
    <location>
        <position position="53"/>
    </location>
</feature>
<organism evidence="2">
    <name type="scientific">uncultured Thermomicrobiales bacterium</name>
    <dbReference type="NCBI Taxonomy" id="1645740"/>
    <lineage>
        <taxon>Bacteria</taxon>
        <taxon>Pseudomonadati</taxon>
        <taxon>Thermomicrobiota</taxon>
        <taxon>Thermomicrobia</taxon>
        <taxon>Thermomicrobiales</taxon>
        <taxon>environmental samples</taxon>
    </lineage>
</organism>
<feature type="compositionally biased region" description="Basic residues" evidence="1">
    <location>
        <begin position="23"/>
        <end position="39"/>
    </location>
</feature>
<dbReference type="AlphaFoldDB" id="A0A6J4VHH5"/>
<gene>
    <name evidence="2" type="ORF">AVDCRST_MAG19-3599</name>
</gene>
<reference evidence="2" key="1">
    <citation type="submission" date="2020-02" db="EMBL/GenBank/DDBJ databases">
        <authorList>
            <person name="Meier V. D."/>
        </authorList>
    </citation>
    <scope>NUCLEOTIDE SEQUENCE</scope>
    <source>
        <strain evidence="2">AVDCRST_MAG19</strain>
    </source>
</reference>
<feature type="compositionally biased region" description="Basic and acidic residues" evidence="1">
    <location>
        <begin position="43"/>
        <end position="53"/>
    </location>
</feature>